<evidence type="ECO:0000313" key="1">
    <source>
        <dbReference type="EMBL" id="MBB6626047.1"/>
    </source>
</evidence>
<name>A0A7X0RD07_9ACTN</name>
<keyword evidence="2" id="KW-1185">Reference proteome</keyword>
<sequence>MDGRPVVRCGVAALAASAVLLGLSGCSTTTCSDLMPEASHLLIRLDPSVPSEVVTLRARLCVEDRCSTATLVSRVGGKRVLDAGVSRDGGDLHVVAGAFGDEPFRAGATYDLRVTAWAAHHRQLARQEDSFELDETEPNGEGCDPTVLLHELTVGV</sequence>
<comment type="caution">
    <text evidence="1">The sequence shown here is derived from an EMBL/GenBank/DDBJ whole genome shotgun (WGS) entry which is preliminary data.</text>
</comment>
<dbReference type="RefSeq" id="WP_185251361.1">
    <property type="nucleotide sequence ID" value="NZ_JACKXE010000001.1"/>
</dbReference>
<dbReference type="EMBL" id="JACKXE010000001">
    <property type="protein sequence ID" value="MBB6626047.1"/>
    <property type="molecule type" value="Genomic_DNA"/>
</dbReference>
<dbReference type="PROSITE" id="PS51257">
    <property type="entry name" value="PROKAR_LIPOPROTEIN"/>
    <property type="match status" value="1"/>
</dbReference>
<protein>
    <recommendedName>
        <fullName evidence="3">Lipoprotein</fullName>
    </recommendedName>
</protein>
<gene>
    <name evidence="1" type="ORF">H5V45_01820</name>
</gene>
<reference evidence="1 2" key="1">
    <citation type="submission" date="2020-08" db="EMBL/GenBank/DDBJ databases">
        <authorList>
            <person name="Seo M.-J."/>
        </authorList>
    </citation>
    <scope>NUCLEOTIDE SEQUENCE [LARGE SCALE GENOMIC DNA]</scope>
    <source>
        <strain evidence="1 2">KIGAM211</strain>
    </source>
</reference>
<accession>A0A7X0RD07</accession>
<evidence type="ECO:0008006" key="3">
    <source>
        <dbReference type="Google" id="ProtNLM"/>
    </source>
</evidence>
<dbReference type="AlphaFoldDB" id="A0A7X0RD07"/>
<proteinExistence type="predicted"/>
<evidence type="ECO:0000313" key="2">
    <source>
        <dbReference type="Proteomes" id="UP000523955"/>
    </source>
</evidence>
<organism evidence="1 2">
    <name type="scientific">Nocardioides luti</name>
    <dbReference type="NCBI Taxonomy" id="2761101"/>
    <lineage>
        <taxon>Bacteria</taxon>
        <taxon>Bacillati</taxon>
        <taxon>Actinomycetota</taxon>
        <taxon>Actinomycetes</taxon>
        <taxon>Propionibacteriales</taxon>
        <taxon>Nocardioidaceae</taxon>
        <taxon>Nocardioides</taxon>
    </lineage>
</organism>
<dbReference type="Proteomes" id="UP000523955">
    <property type="component" value="Unassembled WGS sequence"/>
</dbReference>